<dbReference type="RefSeq" id="WP_183772180.1">
    <property type="nucleotide sequence ID" value="NZ_CAWVEG010000141.1"/>
</dbReference>
<evidence type="ECO:0000313" key="2">
    <source>
        <dbReference type="EMBL" id="MBB5263920.1"/>
    </source>
</evidence>
<proteinExistence type="predicted"/>
<evidence type="ECO:0000256" key="1">
    <source>
        <dbReference type="SAM" id="SignalP"/>
    </source>
</evidence>
<evidence type="ECO:0008006" key="4">
    <source>
        <dbReference type="Google" id="ProtNLM"/>
    </source>
</evidence>
<comment type="caution">
    <text evidence="2">The sequence shown here is derived from an EMBL/GenBank/DDBJ whole genome shotgun (WGS) entry which is preliminary data.</text>
</comment>
<dbReference type="EMBL" id="JACHFW010000003">
    <property type="protein sequence ID" value="MBB5263920.1"/>
    <property type="molecule type" value="Genomic_DNA"/>
</dbReference>
<dbReference type="Proteomes" id="UP000543642">
    <property type="component" value="Unassembled WGS sequence"/>
</dbReference>
<evidence type="ECO:0000313" key="3">
    <source>
        <dbReference type="Proteomes" id="UP000543642"/>
    </source>
</evidence>
<keyword evidence="1" id="KW-0732">Signal</keyword>
<dbReference type="PROSITE" id="PS51257">
    <property type="entry name" value="PROKAR_LIPOPROTEIN"/>
    <property type="match status" value="1"/>
</dbReference>
<reference evidence="2 3" key="1">
    <citation type="submission" date="2020-08" db="EMBL/GenBank/DDBJ databases">
        <title>Genomic Encyclopedia of Type Strains, Phase IV (KMG-IV): sequencing the most valuable type-strain genomes for metagenomic binning, comparative biology and taxonomic classification.</title>
        <authorList>
            <person name="Goeker M."/>
        </authorList>
    </citation>
    <scope>NUCLEOTIDE SEQUENCE [LARGE SCALE GENOMIC DNA]</scope>
    <source>
        <strain evidence="2 3">DSM 106146</strain>
    </source>
</reference>
<dbReference type="AlphaFoldDB" id="A0A7W8M4F1"/>
<accession>A0A7W8M4F1</accession>
<gene>
    <name evidence="2" type="ORF">HNP82_001025</name>
</gene>
<organism evidence="2 3">
    <name type="scientific">Catenibacillus scindens</name>
    <dbReference type="NCBI Taxonomy" id="673271"/>
    <lineage>
        <taxon>Bacteria</taxon>
        <taxon>Bacillati</taxon>
        <taxon>Bacillota</taxon>
        <taxon>Clostridia</taxon>
        <taxon>Lachnospirales</taxon>
        <taxon>Lachnospiraceae</taxon>
        <taxon>Catenibacillus</taxon>
    </lineage>
</organism>
<name>A0A7W8M4F1_9FIRM</name>
<protein>
    <recommendedName>
        <fullName evidence="4">Lipoprotein</fullName>
    </recommendedName>
</protein>
<sequence length="228" mass="26219">MKHIKCKMLLLLSAILLVFSSGCSQFFDRSGYIQDMLDATYKGKFEEYARITDSTVGEIESDYNDFIQHETEVFLRYAGLSQDDVIPNDLLDQIAQAIKELYSQVRYTVNESDRDGNVTINIEPLDVYNGLYPEFLAFNQEFRQRNNNYEFQDYTDEEFTREYLSPLIQLLTEYAAAPTYREPVTVIVNVFLSDNGKYVISDESVTAIYNALIYYSIDNNSASTISGT</sequence>
<feature type="chain" id="PRO_5039015086" description="Lipoprotein" evidence="1">
    <location>
        <begin position="27"/>
        <end position="228"/>
    </location>
</feature>
<keyword evidence="3" id="KW-1185">Reference proteome</keyword>
<feature type="signal peptide" evidence="1">
    <location>
        <begin position="1"/>
        <end position="26"/>
    </location>
</feature>